<comment type="caution">
    <text evidence="8">The sequence shown here is derived from an EMBL/GenBank/DDBJ whole genome shotgun (WGS) entry which is preliminary data.</text>
</comment>
<evidence type="ECO:0000256" key="3">
    <source>
        <dbReference type="ARBA" id="ARBA00022692"/>
    </source>
</evidence>
<dbReference type="SUPFAM" id="SSF81345">
    <property type="entry name" value="ABC transporter involved in vitamin B12 uptake, BtuC"/>
    <property type="match status" value="1"/>
</dbReference>
<dbReference type="InterPro" id="IPR037294">
    <property type="entry name" value="ABC_BtuC-like"/>
</dbReference>
<dbReference type="GO" id="GO:0055085">
    <property type="term" value="P:transmembrane transport"/>
    <property type="evidence" value="ECO:0007669"/>
    <property type="project" value="InterPro"/>
</dbReference>
<comment type="similarity">
    <text evidence="2 6">Belongs to the ABC-3 integral membrane protein family.</text>
</comment>
<dbReference type="PANTHER" id="PTHR30477:SF24">
    <property type="entry name" value="IRON TRANSPORT SYSTEM MEMBRANE PROTEIN HI_0359-RELATED"/>
    <property type="match status" value="1"/>
</dbReference>
<keyword evidence="9" id="KW-1185">Reference proteome</keyword>
<dbReference type="GO" id="GO:0043190">
    <property type="term" value="C:ATP-binding cassette (ABC) transporter complex"/>
    <property type="evidence" value="ECO:0007669"/>
    <property type="project" value="InterPro"/>
</dbReference>
<dbReference type="PANTHER" id="PTHR30477">
    <property type="entry name" value="ABC-TRANSPORTER METAL-BINDING PROTEIN"/>
    <property type="match status" value="1"/>
</dbReference>
<evidence type="ECO:0000256" key="7">
    <source>
        <dbReference type="SAM" id="Phobius"/>
    </source>
</evidence>
<dbReference type="AlphaFoldDB" id="A0A231V3N3"/>
<dbReference type="EMBL" id="NBYO01000001">
    <property type="protein sequence ID" value="OXT02631.1"/>
    <property type="molecule type" value="Genomic_DNA"/>
</dbReference>
<dbReference type="GO" id="GO:0071281">
    <property type="term" value="P:cellular response to iron ion"/>
    <property type="evidence" value="ECO:0007669"/>
    <property type="project" value="UniProtKB-ARBA"/>
</dbReference>
<reference evidence="9" key="1">
    <citation type="journal article" date="2017" name="Int. J. Syst. Evol. Microbiol.">
        <title>Notoacmeibacter marinus gen. nov., sp. nov., isolated from the gut of a limpet and proposal of Notoacmeibacteraceae fam. nov. in the order Rhizobiales of the class Alphaproteobacteria.</title>
        <authorList>
            <person name="Huang Z."/>
            <person name="Guo F."/>
            <person name="Lai Q."/>
        </authorList>
    </citation>
    <scope>NUCLEOTIDE SEQUENCE [LARGE SCALE GENOMIC DNA]</scope>
    <source>
        <strain evidence="9">XMTR2A4</strain>
    </source>
</reference>
<comment type="subcellular location">
    <subcellularLocation>
        <location evidence="6">Cell membrane</location>
        <topology evidence="6">Multi-pass membrane protein</topology>
    </subcellularLocation>
    <subcellularLocation>
        <location evidence="1">Membrane</location>
        <topology evidence="1">Multi-pass membrane protein</topology>
    </subcellularLocation>
</comment>
<feature type="transmembrane region" description="Helical" evidence="7">
    <location>
        <begin position="177"/>
        <end position="195"/>
    </location>
</feature>
<organism evidence="8 9">
    <name type="scientific">Notoacmeibacter marinus</name>
    <dbReference type="NCBI Taxonomy" id="1876515"/>
    <lineage>
        <taxon>Bacteria</taxon>
        <taxon>Pseudomonadati</taxon>
        <taxon>Pseudomonadota</taxon>
        <taxon>Alphaproteobacteria</taxon>
        <taxon>Hyphomicrobiales</taxon>
        <taxon>Notoacmeibacteraceae</taxon>
        <taxon>Notoacmeibacter</taxon>
    </lineage>
</organism>
<evidence type="ECO:0000256" key="1">
    <source>
        <dbReference type="ARBA" id="ARBA00004141"/>
    </source>
</evidence>
<evidence type="ECO:0000256" key="5">
    <source>
        <dbReference type="ARBA" id="ARBA00023136"/>
    </source>
</evidence>
<sequence length="286" mass="30470">MIDAIVNSVVLPWSYGFMRTALLTTLVVAVPMAMLSCILVLRGWSLMGDAISHAVLPGVVLAWLAGLPIAFGAFCAAMITALSAGYLQANSRIKPDTALGIVFAGMFGLGVVLFVAFPSGLHLNHILFGDMLGIRRSDLVQAIVIGLLTTIFLLFMRRDLELITFDEQHARAIGIPTGPLNTALLAAISILVVAALQAVGIILAIAFLITPGATAFLLVRRFSTMLVVSSAIAAFSTVFGLWASYWLAASPSASIVLVMTVIFAAAFLREQMADGATMRRQRHPLR</sequence>
<evidence type="ECO:0000313" key="8">
    <source>
        <dbReference type="EMBL" id="OXT02631.1"/>
    </source>
</evidence>
<dbReference type="Proteomes" id="UP000215405">
    <property type="component" value="Unassembled WGS sequence"/>
</dbReference>
<dbReference type="FunFam" id="1.10.3470.10:FF:000003">
    <property type="entry name" value="Iron ABC transporter permease SitD"/>
    <property type="match status" value="1"/>
</dbReference>
<feature type="transmembrane region" description="Helical" evidence="7">
    <location>
        <begin position="201"/>
        <end position="219"/>
    </location>
</feature>
<feature type="transmembrane region" description="Helical" evidence="7">
    <location>
        <begin position="253"/>
        <end position="272"/>
    </location>
</feature>
<feature type="transmembrane region" description="Helical" evidence="7">
    <location>
        <begin position="139"/>
        <end position="156"/>
    </location>
</feature>
<gene>
    <name evidence="8" type="ORF">B7H23_07015</name>
</gene>
<keyword evidence="3 6" id="KW-0812">Transmembrane</keyword>
<accession>A0A231V3N3</accession>
<evidence type="ECO:0000256" key="6">
    <source>
        <dbReference type="RuleBase" id="RU003943"/>
    </source>
</evidence>
<keyword evidence="6" id="KW-0813">Transport</keyword>
<feature type="transmembrane region" description="Helical" evidence="7">
    <location>
        <begin position="61"/>
        <end position="87"/>
    </location>
</feature>
<evidence type="ECO:0000313" key="9">
    <source>
        <dbReference type="Proteomes" id="UP000215405"/>
    </source>
</evidence>
<evidence type="ECO:0000256" key="2">
    <source>
        <dbReference type="ARBA" id="ARBA00008034"/>
    </source>
</evidence>
<dbReference type="CDD" id="cd06550">
    <property type="entry name" value="TM_ABC_iron-siderophores_like"/>
    <property type="match status" value="1"/>
</dbReference>
<dbReference type="Pfam" id="PF00950">
    <property type="entry name" value="ABC-3"/>
    <property type="match status" value="1"/>
</dbReference>
<evidence type="ECO:0000256" key="4">
    <source>
        <dbReference type="ARBA" id="ARBA00022989"/>
    </source>
</evidence>
<protein>
    <recommendedName>
        <fullName evidence="10">Iron ABC transporter permease</fullName>
    </recommendedName>
</protein>
<keyword evidence="5 7" id="KW-0472">Membrane</keyword>
<name>A0A231V3N3_9HYPH</name>
<keyword evidence="4 7" id="KW-1133">Transmembrane helix</keyword>
<feature type="transmembrane region" description="Helical" evidence="7">
    <location>
        <begin position="99"/>
        <end position="119"/>
    </location>
</feature>
<feature type="transmembrane region" description="Helical" evidence="7">
    <location>
        <begin position="226"/>
        <end position="247"/>
    </location>
</feature>
<dbReference type="InterPro" id="IPR001626">
    <property type="entry name" value="ABC_TroCD"/>
</dbReference>
<dbReference type="Gene3D" id="1.10.3470.10">
    <property type="entry name" value="ABC transporter involved in vitamin B12 uptake, BtuC"/>
    <property type="match status" value="1"/>
</dbReference>
<dbReference type="GO" id="GO:0010043">
    <property type="term" value="P:response to zinc ion"/>
    <property type="evidence" value="ECO:0007669"/>
    <property type="project" value="TreeGrafter"/>
</dbReference>
<proteinExistence type="inferred from homology"/>
<evidence type="ECO:0008006" key="10">
    <source>
        <dbReference type="Google" id="ProtNLM"/>
    </source>
</evidence>
<feature type="transmembrane region" description="Helical" evidence="7">
    <location>
        <begin position="21"/>
        <end position="41"/>
    </location>
</feature>